<accession>A0AAV5VE67</accession>
<feature type="non-terminal residue" evidence="2">
    <location>
        <position position="1"/>
    </location>
</feature>
<evidence type="ECO:0008006" key="4">
    <source>
        <dbReference type="Google" id="ProtNLM"/>
    </source>
</evidence>
<keyword evidence="3" id="KW-1185">Reference proteome</keyword>
<sequence>KQTITSTRFFVFANAPLLSASTICLGVSSAAKSGSGMDGFCLTALAVASTFVYPFASFSSLLSSSSFSSDRRCFSSLSVFDKRRS</sequence>
<keyword evidence="1" id="KW-1133">Transmembrane helix</keyword>
<evidence type="ECO:0000313" key="3">
    <source>
        <dbReference type="Proteomes" id="UP001432322"/>
    </source>
</evidence>
<dbReference type="AlphaFoldDB" id="A0AAV5VE67"/>
<reference evidence="2" key="1">
    <citation type="submission" date="2023-10" db="EMBL/GenBank/DDBJ databases">
        <title>Genome assembly of Pristionchus species.</title>
        <authorList>
            <person name="Yoshida K."/>
            <person name="Sommer R.J."/>
        </authorList>
    </citation>
    <scope>NUCLEOTIDE SEQUENCE</scope>
    <source>
        <strain evidence="2">RS5133</strain>
    </source>
</reference>
<dbReference type="EMBL" id="BTSY01000002">
    <property type="protein sequence ID" value="GMT16452.1"/>
    <property type="molecule type" value="Genomic_DNA"/>
</dbReference>
<keyword evidence="1" id="KW-0812">Transmembrane</keyword>
<feature type="non-terminal residue" evidence="2">
    <location>
        <position position="85"/>
    </location>
</feature>
<evidence type="ECO:0000256" key="1">
    <source>
        <dbReference type="SAM" id="Phobius"/>
    </source>
</evidence>
<protein>
    <recommendedName>
        <fullName evidence="4">Secreted protein</fullName>
    </recommendedName>
</protein>
<dbReference type="Proteomes" id="UP001432322">
    <property type="component" value="Unassembled WGS sequence"/>
</dbReference>
<name>A0AAV5VE67_9BILA</name>
<organism evidence="2 3">
    <name type="scientific">Pristionchus fissidentatus</name>
    <dbReference type="NCBI Taxonomy" id="1538716"/>
    <lineage>
        <taxon>Eukaryota</taxon>
        <taxon>Metazoa</taxon>
        <taxon>Ecdysozoa</taxon>
        <taxon>Nematoda</taxon>
        <taxon>Chromadorea</taxon>
        <taxon>Rhabditida</taxon>
        <taxon>Rhabditina</taxon>
        <taxon>Diplogasteromorpha</taxon>
        <taxon>Diplogasteroidea</taxon>
        <taxon>Neodiplogasteridae</taxon>
        <taxon>Pristionchus</taxon>
    </lineage>
</organism>
<gene>
    <name evidence="2" type="ORF">PFISCL1PPCAC_7749</name>
</gene>
<proteinExistence type="predicted"/>
<keyword evidence="1" id="KW-0472">Membrane</keyword>
<evidence type="ECO:0000313" key="2">
    <source>
        <dbReference type="EMBL" id="GMT16452.1"/>
    </source>
</evidence>
<comment type="caution">
    <text evidence="2">The sequence shown here is derived from an EMBL/GenBank/DDBJ whole genome shotgun (WGS) entry which is preliminary data.</text>
</comment>
<feature type="transmembrane region" description="Helical" evidence="1">
    <location>
        <begin position="9"/>
        <end position="30"/>
    </location>
</feature>
<feature type="transmembrane region" description="Helical" evidence="1">
    <location>
        <begin position="42"/>
        <end position="62"/>
    </location>
</feature>